<dbReference type="EMBL" id="CP041616">
    <property type="protein sequence ID" value="QDO88304.1"/>
    <property type="molecule type" value="Genomic_DNA"/>
</dbReference>
<dbReference type="RefSeq" id="WP_143782979.1">
    <property type="nucleotide sequence ID" value="NZ_CP041616.1"/>
</dbReference>
<dbReference type="GO" id="GO:0005886">
    <property type="term" value="C:plasma membrane"/>
    <property type="evidence" value="ECO:0007669"/>
    <property type="project" value="TreeGrafter"/>
</dbReference>
<dbReference type="Proteomes" id="UP000315395">
    <property type="component" value="Chromosome"/>
</dbReference>
<dbReference type="GO" id="GO:0008658">
    <property type="term" value="F:penicillin binding"/>
    <property type="evidence" value="ECO:0007669"/>
    <property type="project" value="InterPro"/>
</dbReference>
<feature type="compositionally biased region" description="Basic and acidic residues" evidence="4">
    <location>
        <begin position="1"/>
        <end position="16"/>
    </location>
</feature>
<protein>
    <submittedName>
        <fullName evidence="8">Penicillin-binding protein 2</fullName>
    </submittedName>
</protein>
<dbReference type="Gene3D" id="3.40.710.10">
    <property type="entry name" value="DD-peptidase/beta-lactamase superfamily"/>
    <property type="match status" value="1"/>
</dbReference>
<evidence type="ECO:0000259" key="6">
    <source>
        <dbReference type="Pfam" id="PF00905"/>
    </source>
</evidence>
<name>A0A516G9U9_9MICO</name>
<feature type="compositionally biased region" description="Polar residues" evidence="4">
    <location>
        <begin position="590"/>
        <end position="599"/>
    </location>
</feature>
<dbReference type="SUPFAM" id="SSF56519">
    <property type="entry name" value="Penicillin binding protein dimerisation domain"/>
    <property type="match status" value="1"/>
</dbReference>
<comment type="similarity">
    <text evidence="2">Belongs to the transpeptidase family.</text>
</comment>
<gene>
    <name evidence="8" type="ORF">FNH13_08070</name>
</gene>
<dbReference type="Gene3D" id="3.90.1310.10">
    <property type="entry name" value="Penicillin-binding protein 2a (Domain 2)"/>
    <property type="match status" value="1"/>
</dbReference>
<evidence type="ECO:0000256" key="2">
    <source>
        <dbReference type="ARBA" id="ARBA00007171"/>
    </source>
</evidence>
<feature type="region of interest" description="Disordered" evidence="4">
    <location>
        <begin position="1"/>
        <end position="24"/>
    </location>
</feature>
<dbReference type="PANTHER" id="PTHR30627">
    <property type="entry name" value="PEPTIDOGLYCAN D,D-TRANSPEPTIDASE"/>
    <property type="match status" value="1"/>
</dbReference>
<dbReference type="GO" id="GO:0071555">
    <property type="term" value="P:cell wall organization"/>
    <property type="evidence" value="ECO:0007669"/>
    <property type="project" value="TreeGrafter"/>
</dbReference>
<accession>A0A516G9U9</accession>
<dbReference type="AlphaFoldDB" id="A0A516G9U9"/>
<evidence type="ECO:0000259" key="7">
    <source>
        <dbReference type="Pfam" id="PF03717"/>
    </source>
</evidence>
<dbReference type="Pfam" id="PF03717">
    <property type="entry name" value="PBP_dimer"/>
    <property type="match status" value="1"/>
</dbReference>
<reference evidence="8 9" key="1">
    <citation type="submission" date="2019-07" db="EMBL/GenBank/DDBJ databases">
        <title>complete genome sequencing of Ornithinimicrobium sp. H23M54.</title>
        <authorList>
            <person name="Bae J.-W."/>
            <person name="Lee S.-Y."/>
        </authorList>
    </citation>
    <scope>NUCLEOTIDE SEQUENCE [LARGE SCALE GENOMIC DNA]</scope>
    <source>
        <strain evidence="8 9">H23M54</strain>
    </source>
</reference>
<evidence type="ECO:0000313" key="9">
    <source>
        <dbReference type="Proteomes" id="UP000315395"/>
    </source>
</evidence>
<dbReference type="InterPro" id="IPR001460">
    <property type="entry name" value="PCN-bd_Tpept"/>
</dbReference>
<evidence type="ECO:0000256" key="3">
    <source>
        <dbReference type="ARBA" id="ARBA00023136"/>
    </source>
</evidence>
<keyword evidence="3 5" id="KW-0472">Membrane</keyword>
<evidence type="ECO:0000256" key="1">
    <source>
        <dbReference type="ARBA" id="ARBA00004370"/>
    </source>
</evidence>
<dbReference type="OrthoDB" id="9789078at2"/>
<dbReference type="Gene3D" id="3.30.450.330">
    <property type="match status" value="1"/>
</dbReference>
<keyword evidence="5" id="KW-0812">Transmembrane</keyword>
<keyword evidence="5" id="KW-1133">Transmembrane helix</keyword>
<comment type="subcellular location">
    <subcellularLocation>
        <location evidence="1">Membrane</location>
    </subcellularLocation>
</comment>
<feature type="transmembrane region" description="Helical" evidence="5">
    <location>
        <begin position="34"/>
        <end position="51"/>
    </location>
</feature>
<dbReference type="PANTHER" id="PTHR30627:SF1">
    <property type="entry name" value="PEPTIDOGLYCAN D,D-TRANSPEPTIDASE FTSI"/>
    <property type="match status" value="1"/>
</dbReference>
<feature type="domain" description="Penicillin-binding protein transpeptidase" evidence="6">
    <location>
        <begin position="278"/>
        <end position="583"/>
    </location>
</feature>
<dbReference type="InterPro" id="IPR012338">
    <property type="entry name" value="Beta-lactam/transpept-like"/>
</dbReference>
<evidence type="ECO:0000256" key="4">
    <source>
        <dbReference type="SAM" id="MobiDB-lite"/>
    </source>
</evidence>
<keyword evidence="9" id="KW-1185">Reference proteome</keyword>
<feature type="region of interest" description="Disordered" evidence="4">
    <location>
        <begin position="590"/>
        <end position="634"/>
    </location>
</feature>
<dbReference type="InterPro" id="IPR005311">
    <property type="entry name" value="PBP_dimer"/>
</dbReference>
<dbReference type="Pfam" id="PF00905">
    <property type="entry name" value="Transpeptidase"/>
    <property type="match status" value="1"/>
</dbReference>
<organism evidence="8 9">
    <name type="scientific">Ornithinimicrobium ciconiae</name>
    <dbReference type="NCBI Taxonomy" id="2594265"/>
    <lineage>
        <taxon>Bacteria</taxon>
        <taxon>Bacillati</taxon>
        <taxon>Actinomycetota</taxon>
        <taxon>Actinomycetes</taxon>
        <taxon>Micrococcales</taxon>
        <taxon>Ornithinimicrobiaceae</taxon>
        <taxon>Ornithinimicrobium</taxon>
    </lineage>
</organism>
<dbReference type="InterPro" id="IPR050515">
    <property type="entry name" value="Beta-lactam/transpept"/>
</dbReference>
<evidence type="ECO:0000313" key="8">
    <source>
        <dbReference type="EMBL" id="QDO88304.1"/>
    </source>
</evidence>
<dbReference type="SUPFAM" id="SSF56601">
    <property type="entry name" value="beta-lactamase/transpeptidase-like"/>
    <property type="match status" value="1"/>
</dbReference>
<feature type="domain" description="Penicillin-binding protein dimerisation" evidence="7">
    <location>
        <begin position="74"/>
        <end position="236"/>
    </location>
</feature>
<dbReference type="InterPro" id="IPR036138">
    <property type="entry name" value="PBP_dimer_sf"/>
</dbReference>
<proteinExistence type="inferred from homology"/>
<evidence type="ECO:0000256" key="5">
    <source>
        <dbReference type="SAM" id="Phobius"/>
    </source>
</evidence>
<dbReference type="KEGG" id="orz:FNH13_08070"/>
<sequence>MATRRPNDRRPNDRRPLTPRGTRGVVHPQRRMRIMLFGILVVFSLFAAQLVKLQGLEAESVSAAAIDRRLHEVTIPASRGTIYDAKGVALAESVERRDIVADPTAVVTYTKRIDGERTEVGYAGAAEEIAEVTGASAEELEQILTDKHGARWTPLVKDVSPLTWQKVQALGIPGIYSEPFNKRTYPLGSSLAPLVGWVGSSGLPANGIELMFDERLNGKPGTMTYELGGRGEIITTGTSSEVPAVPGEDVHLTIDSDLQFVAYNAVATEVRRNGSLSGSAMVLDANTCEILAAATYPAFDPAEAQQTSESLRNPLFEDVYEPGSTSKVITAAAALEEEIVDVETPFVVPDRLPRGGTRFKDSHDPDTPYLTFAGILATSSNMGTIMYAEHLPDEVFYQYMRDFGMGNAATLGFPGQSAGSVPKVEDWSVTSKYTMYFGQGLASTMIQQIGVFQTVASGGVHCDPKIIKGTTEEGGRYVAEGSADSDRVISEETAAELTSIMEYVPSEEGTARKAAVEGYRVAGKTSTADRYDQDKGRYSGVTSGFIGFAPADDPELVVAVVMQRPTQGKWGGELAGPVFSEIMRYGLTSRGVQPSTTESPDVKLDYDPDAPAPRDVGPGATLGDIAIRDEGTPQ</sequence>